<sequence>MQTAGPSPGSCGYGTLDPAQYPYGAVLSILSTDPLVAGLPLAGCGACFAITCNDRVNCKPPGGVQIRLIEYRPTLGGYLKLAVLDVAGSGGLTAVGVKSASDSSTNFINMTNTYGAVWELSNLPQPPLDVQLTNTAGQSLIARNAVGSQTQGVDVATSTQNSPAPVPPGPSPSPSPEAAPAPAPGPSFNPVPSPPSGAPCKTVTDILGGIPDLSTWLTEIQAGKLADPINTGPSFTILSPINSAFTAALPPSFKGETASSLLLSRSNQLEAILGYQVLKGGFPISSLTFSQSLPTTDLNGSVPLNVTVQSLGSGNGSGTTIQGTGTSAHILQADISACNSNVIHIMDGLLLPFAA</sequence>
<dbReference type="InterPro" id="IPR007117">
    <property type="entry name" value="Expansin_CBD"/>
</dbReference>
<feature type="compositionally biased region" description="Polar residues" evidence="1">
    <location>
        <begin position="151"/>
        <end position="160"/>
    </location>
</feature>
<protein>
    <recommendedName>
        <fullName evidence="7">FAS1 domain-containing protein</fullName>
    </recommendedName>
</protein>
<dbReference type="SUPFAM" id="SSF82153">
    <property type="entry name" value="FAS1 domain"/>
    <property type="match status" value="1"/>
</dbReference>
<evidence type="ECO:0000256" key="1">
    <source>
        <dbReference type="SAM" id="MobiDB-lite"/>
    </source>
</evidence>
<dbReference type="SUPFAM" id="SSF49590">
    <property type="entry name" value="PHL pollen allergen"/>
    <property type="match status" value="1"/>
</dbReference>
<feature type="domain" description="Expansin-like EG45" evidence="3">
    <location>
        <begin position="8"/>
        <end position="78"/>
    </location>
</feature>
<feature type="domain" description="Expansin-like CBD" evidence="4">
    <location>
        <begin position="77"/>
        <end position="146"/>
    </location>
</feature>
<dbReference type="PROSITE" id="PS50213">
    <property type="entry name" value="FAS1"/>
    <property type="match status" value="1"/>
</dbReference>
<evidence type="ECO:0000313" key="5">
    <source>
        <dbReference type="EMBL" id="KAK9841371.1"/>
    </source>
</evidence>
<dbReference type="EMBL" id="JALJOS010000003">
    <property type="protein sequence ID" value="KAK9841371.1"/>
    <property type="molecule type" value="Genomic_DNA"/>
</dbReference>
<feature type="domain" description="FAS1" evidence="2">
    <location>
        <begin position="200"/>
        <end position="350"/>
    </location>
</feature>
<evidence type="ECO:0000259" key="3">
    <source>
        <dbReference type="PROSITE" id="PS50842"/>
    </source>
</evidence>
<feature type="region of interest" description="Disordered" evidence="1">
    <location>
        <begin position="151"/>
        <end position="200"/>
    </location>
</feature>
<dbReference type="Pfam" id="PF02469">
    <property type="entry name" value="Fasciclin"/>
    <property type="match status" value="1"/>
</dbReference>
<dbReference type="Pfam" id="PF01357">
    <property type="entry name" value="Expansin_C"/>
    <property type="match status" value="1"/>
</dbReference>
<dbReference type="PANTHER" id="PTHR31692">
    <property type="entry name" value="EXPANSIN-B3"/>
    <property type="match status" value="1"/>
</dbReference>
<dbReference type="SMART" id="SM00554">
    <property type="entry name" value="FAS1"/>
    <property type="match status" value="1"/>
</dbReference>
<dbReference type="PROSITE" id="PS50842">
    <property type="entry name" value="EXPANSIN_EG45"/>
    <property type="match status" value="1"/>
</dbReference>
<dbReference type="InterPro" id="IPR036749">
    <property type="entry name" value="Expansin_CBD_sf"/>
</dbReference>
<dbReference type="InterPro" id="IPR007112">
    <property type="entry name" value="Expansin/allergen_DPBB_dom"/>
</dbReference>
<name>A0AAW1S6N7_9CHLO</name>
<evidence type="ECO:0000259" key="2">
    <source>
        <dbReference type="PROSITE" id="PS50213"/>
    </source>
</evidence>
<dbReference type="PROSITE" id="PS50843">
    <property type="entry name" value="EXPANSIN_CBD"/>
    <property type="match status" value="1"/>
</dbReference>
<dbReference type="Gene3D" id="2.60.40.760">
    <property type="entry name" value="Expansin, cellulose-binding-like domain"/>
    <property type="match status" value="1"/>
</dbReference>
<dbReference type="AlphaFoldDB" id="A0AAW1S6N7"/>
<reference evidence="5 6" key="1">
    <citation type="journal article" date="2024" name="Nat. Commun.">
        <title>Phylogenomics reveals the evolutionary origins of lichenization in chlorophyte algae.</title>
        <authorList>
            <person name="Puginier C."/>
            <person name="Libourel C."/>
            <person name="Otte J."/>
            <person name="Skaloud P."/>
            <person name="Haon M."/>
            <person name="Grisel S."/>
            <person name="Petersen M."/>
            <person name="Berrin J.G."/>
            <person name="Delaux P.M."/>
            <person name="Dal Grande F."/>
            <person name="Keller J."/>
        </authorList>
    </citation>
    <scope>NUCLEOTIDE SEQUENCE [LARGE SCALE GENOMIC DNA]</scope>
    <source>
        <strain evidence="5 6">SAG 2145</strain>
    </source>
</reference>
<dbReference type="Gene3D" id="2.30.180.10">
    <property type="entry name" value="FAS1 domain"/>
    <property type="match status" value="1"/>
</dbReference>
<dbReference type="InterPro" id="IPR036378">
    <property type="entry name" value="FAS1_dom_sf"/>
</dbReference>
<feature type="compositionally biased region" description="Pro residues" evidence="1">
    <location>
        <begin position="164"/>
        <end position="197"/>
    </location>
</feature>
<organism evidence="5 6">
    <name type="scientific">Apatococcus lobatus</name>
    <dbReference type="NCBI Taxonomy" id="904363"/>
    <lineage>
        <taxon>Eukaryota</taxon>
        <taxon>Viridiplantae</taxon>
        <taxon>Chlorophyta</taxon>
        <taxon>core chlorophytes</taxon>
        <taxon>Trebouxiophyceae</taxon>
        <taxon>Chlorellales</taxon>
        <taxon>Chlorellaceae</taxon>
        <taxon>Apatococcus</taxon>
    </lineage>
</organism>
<dbReference type="Proteomes" id="UP001438707">
    <property type="component" value="Unassembled WGS sequence"/>
</dbReference>
<accession>A0AAW1S6N7</accession>
<proteinExistence type="predicted"/>
<evidence type="ECO:0008006" key="7">
    <source>
        <dbReference type="Google" id="ProtNLM"/>
    </source>
</evidence>
<dbReference type="PANTHER" id="PTHR31692:SF5">
    <property type="entry name" value="EXPANSIN-B3"/>
    <property type="match status" value="1"/>
</dbReference>
<gene>
    <name evidence="5" type="ORF">WJX74_004628</name>
</gene>
<evidence type="ECO:0000259" key="4">
    <source>
        <dbReference type="PROSITE" id="PS50843"/>
    </source>
</evidence>
<comment type="caution">
    <text evidence="5">The sequence shown here is derived from an EMBL/GenBank/DDBJ whole genome shotgun (WGS) entry which is preliminary data.</text>
</comment>
<evidence type="ECO:0000313" key="6">
    <source>
        <dbReference type="Proteomes" id="UP001438707"/>
    </source>
</evidence>
<keyword evidence="6" id="KW-1185">Reference proteome</keyword>
<dbReference type="InterPro" id="IPR000782">
    <property type="entry name" value="FAS1_domain"/>
</dbReference>